<dbReference type="Pfam" id="PF14428">
    <property type="entry name" value="DddA-like"/>
    <property type="match status" value="1"/>
</dbReference>
<feature type="region of interest" description="Disordered" evidence="1">
    <location>
        <begin position="85"/>
        <end position="108"/>
    </location>
</feature>
<sequence>MTVLREVIERLRGALEYLPTGAVKETRARVVDGVTPGFVELTKGTANHDLVTAQAALQTLSGSLGRVDELLASAHESTGAWLAEHGERTEPSLSPRPDTSPQKPAGDVAARVAGYRGKLDNPWPYGKPLRGWRLDDQGDGDTAVSSGTRLESGQTDPAYTAAVAKATELGLARGGFVPDIARHIEIKEASTMQAGETRTIVIGKDPCGIDPVTNVSCHRFLKHFLPADATLIIYGPTGRPYRYEGKRVS</sequence>
<feature type="compositionally biased region" description="Polar residues" evidence="1">
    <location>
        <begin position="143"/>
        <end position="153"/>
    </location>
</feature>
<dbReference type="InterPro" id="IPR032724">
    <property type="entry name" value="SCP1.201-like"/>
</dbReference>
<name>A0A839XPR3_9PSEU</name>
<proteinExistence type="predicted"/>
<dbReference type="EMBL" id="JACIBS010000003">
    <property type="protein sequence ID" value="MBB3665220.1"/>
    <property type="molecule type" value="Genomic_DNA"/>
</dbReference>
<evidence type="ECO:0008006" key="4">
    <source>
        <dbReference type="Google" id="ProtNLM"/>
    </source>
</evidence>
<accession>A0A839XPR3</accession>
<evidence type="ECO:0000313" key="2">
    <source>
        <dbReference type="EMBL" id="MBB3665220.1"/>
    </source>
</evidence>
<reference evidence="2 3" key="1">
    <citation type="submission" date="2020-08" db="EMBL/GenBank/DDBJ databases">
        <title>Sequencing the genomes of 1000 actinobacteria strains.</title>
        <authorList>
            <person name="Klenk H.-P."/>
        </authorList>
    </citation>
    <scope>NUCLEOTIDE SEQUENCE [LARGE SCALE GENOMIC DNA]</scope>
    <source>
        <strain evidence="2 3">DSM 45267</strain>
    </source>
</reference>
<organism evidence="2 3">
    <name type="scientific">Prauserella sediminis</name>
    <dbReference type="NCBI Taxonomy" id="577680"/>
    <lineage>
        <taxon>Bacteria</taxon>
        <taxon>Bacillati</taxon>
        <taxon>Actinomycetota</taxon>
        <taxon>Actinomycetes</taxon>
        <taxon>Pseudonocardiales</taxon>
        <taxon>Pseudonocardiaceae</taxon>
        <taxon>Prauserella</taxon>
        <taxon>Prauserella salsuginis group</taxon>
    </lineage>
</organism>
<dbReference type="RefSeq" id="WP_183786450.1">
    <property type="nucleotide sequence ID" value="NZ_JACIBS010000003.1"/>
</dbReference>
<feature type="region of interest" description="Disordered" evidence="1">
    <location>
        <begin position="130"/>
        <end position="153"/>
    </location>
</feature>
<keyword evidence="3" id="KW-1185">Reference proteome</keyword>
<evidence type="ECO:0000256" key="1">
    <source>
        <dbReference type="SAM" id="MobiDB-lite"/>
    </source>
</evidence>
<evidence type="ECO:0000313" key="3">
    <source>
        <dbReference type="Proteomes" id="UP000564573"/>
    </source>
</evidence>
<gene>
    <name evidence="2" type="ORF">FB384_004173</name>
</gene>
<protein>
    <recommendedName>
        <fullName evidence="4">Nucleic acid/nucleotide deaminase of polymorphic system toxin</fullName>
    </recommendedName>
</protein>
<dbReference type="AlphaFoldDB" id="A0A839XPR3"/>
<dbReference type="Proteomes" id="UP000564573">
    <property type="component" value="Unassembled WGS sequence"/>
</dbReference>
<comment type="caution">
    <text evidence="2">The sequence shown here is derived from an EMBL/GenBank/DDBJ whole genome shotgun (WGS) entry which is preliminary data.</text>
</comment>